<organism evidence="3 4">
    <name type="scientific">Pedobacter caeni</name>
    <dbReference type="NCBI Taxonomy" id="288992"/>
    <lineage>
        <taxon>Bacteria</taxon>
        <taxon>Pseudomonadati</taxon>
        <taxon>Bacteroidota</taxon>
        <taxon>Sphingobacteriia</taxon>
        <taxon>Sphingobacteriales</taxon>
        <taxon>Sphingobacteriaceae</taxon>
        <taxon>Pedobacter</taxon>
    </lineage>
</organism>
<dbReference type="InterPro" id="IPR011006">
    <property type="entry name" value="CheY-like_superfamily"/>
</dbReference>
<dbReference type="GO" id="GO:0000160">
    <property type="term" value="P:phosphorelay signal transduction system"/>
    <property type="evidence" value="ECO:0007669"/>
    <property type="project" value="InterPro"/>
</dbReference>
<gene>
    <name evidence="3" type="ORF">SAMN04488522_102733</name>
</gene>
<evidence type="ECO:0000256" key="1">
    <source>
        <dbReference type="PROSITE-ProRule" id="PRU00169"/>
    </source>
</evidence>
<name>A0A1M5AGB3_9SPHI</name>
<reference evidence="4" key="1">
    <citation type="submission" date="2016-11" db="EMBL/GenBank/DDBJ databases">
        <authorList>
            <person name="Varghese N."/>
            <person name="Submissions S."/>
        </authorList>
    </citation>
    <scope>NUCLEOTIDE SEQUENCE [LARGE SCALE GENOMIC DNA]</scope>
    <source>
        <strain evidence="4">DSM 16990</strain>
    </source>
</reference>
<proteinExistence type="predicted"/>
<evidence type="ECO:0000313" key="4">
    <source>
        <dbReference type="Proteomes" id="UP000184287"/>
    </source>
</evidence>
<keyword evidence="4" id="KW-1185">Reference proteome</keyword>
<dbReference type="STRING" id="288992.SAMN04488522_102733"/>
<protein>
    <submittedName>
        <fullName evidence="3">Response regulator receiver domain-containing protein</fullName>
    </submittedName>
</protein>
<dbReference type="SUPFAM" id="SSF52172">
    <property type="entry name" value="CheY-like"/>
    <property type="match status" value="1"/>
</dbReference>
<dbReference type="RefSeq" id="WP_073230810.1">
    <property type="nucleotide sequence ID" value="NZ_FQUQ01000002.1"/>
</dbReference>
<dbReference type="CDD" id="cd00156">
    <property type="entry name" value="REC"/>
    <property type="match status" value="1"/>
</dbReference>
<dbReference type="OrthoDB" id="4367389at2"/>
<dbReference type="Gene3D" id="3.40.50.2300">
    <property type="match status" value="1"/>
</dbReference>
<accession>A0A1M5AGB3</accession>
<dbReference type="InterPro" id="IPR001789">
    <property type="entry name" value="Sig_transdc_resp-reg_receiver"/>
</dbReference>
<dbReference type="EMBL" id="FQUQ01000002">
    <property type="protein sequence ID" value="SHF29311.1"/>
    <property type="molecule type" value="Genomic_DNA"/>
</dbReference>
<dbReference type="PROSITE" id="PS50110">
    <property type="entry name" value="RESPONSE_REGULATORY"/>
    <property type="match status" value="1"/>
</dbReference>
<sequence length="303" mass="34674">MEKTVLIFDDEHIQNNVLKKNLSDLLTGYQFEAYSTASEIDYALENRFCTLVILNIRMDKSGINGIEIINKIFELNPIAHVLLMSPDKEIYDGVLATALKTGKIIDIITKEPETSDTAKFLQPIIVKYYLRLSEDISILNTSLLQNYSDAKNETDPNKKGLLFERFICLFFGFLGYRDIQKRKIDLSRNELDLSIRNETIDPFLNKFGKYILIECKNQPGYHIGKNDFIIFNTKLKNSNGLSELGIIATTGGFAKTTYLEAMRESGNSNKVLFLSNVEFLRLIQSDNKIEEFKKIIDEQHSTP</sequence>
<dbReference type="Proteomes" id="UP000184287">
    <property type="component" value="Unassembled WGS sequence"/>
</dbReference>
<comment type="caution">
    <text evidence="1">Lacks conserved residue(s) required for the propagation of feature annotation.</text>
</comment>
<evidence type="ECO:0000313" key="3">
    <source>
        <dbReference type="EMBL" id="SHF29311.1"/>
    </source>
</evidence>
<feature type="domain" description="Response regulatory" evidence="2">
    <location>
        <begin position="4"/>
        <end position="125"/>
    </location>
</feature>
<evidence type="ECO:0000259" key="2">
    <source>
        <dbReference type="PROSITE" id="PS50110"/>
    </source>
</evidence>
<dbReference type="AlphaFoldDB" id="A0A1M5AGB3"/>